<reference evidence="1" key="1">
    <citation type="submission" date="2023-06" db="EMBL/GenBank/DDBJ databases">
        <authorList>
            <consortium name="Lawrence Berkeley National Laboratory"/>
            <person name="Ahrendt S."/>
            <person name="Sahu N."/>
            <person name="Indic B."/>
            <person name="Wong-Bajracharya J."/>
            <person name="Merenyi Z."/>
            <person name="Ke H.-M."/>
            <person name="Monk M."/>
            <person name="Kocsube S."/>
            <person name="Drula E."/>
            <person name="Lipzen A."/>
            <person name="Balint B."/>
            <person name="Henrissat B."/>
            <person name="Andreopoulos B."/>
            <person name="Martin F.M."/>
            <person name="Harder C.B."/>
            <person name="Rigling D."/>
            <person name="Ford K.L."/>
            <person name="Foster G.D."/>
            <person name="Pangilinan J."/>
            <person name="Papanicolaou A."/>
            <person name="Barry K."/>
            <person name="LaButti K."/>
            <person name="Viragh M."/>
            <person name="Koriabine M."/>
            <person name="Yan M."/>
            <person name="Riley R."/>
            <person name="Champramary S."/>
            <person name="Plett K.L."/>
            <person name="Tsai I.J."/>
            <person name="Slot J."/>
            <person name="Sipos G."/>
            <person name="Plett J."/>
            <person name="Nagy L.G."/>
            <person name="Grigoriev I.V."/>
        </authorList>
    </citation>
    <scope>NUCLEOTIDE SEQUENCE</scope>
    <source>
        <strain evidence="1">CCBAS 213</strain>
    </source>
</reference>
<evidence type="ECO:0000313" key="2">
    <source>
        <dbReference type="Proteomes" id="UP001175211"/>
    </source>
</evidence>
<dbReference type="Proteomes" id="UP001175211">
    <property type="component" value="Unassembled WGS sequence"/>
</dbReference>
<keyword evidence="2" id="KW-1185">Reference proteome</keyword>
<dbReference type="GeneID" id="85366475"/>
<organism evidence="1 2">
    <name type="scientific">Armillaria tabescens</name>
    <name type="common">Ringless honey mushroom</name>
    <name type="synonym">Agaricus tabescens</name>
    <dbReference type="NCBI Taxonomy" id="1929756"/>
    <lineage>
        <taxon>Eukaryota</taxon>
        <taxon>Fungi</taxon>
        <taxon>Dikarya</taxon>
        <taxon>Basidiomycota</taxon>
        <taxon>Agaricomycotina</taxon>
        <taxon>Agaricomycetes</taxon>
        <taxon>Agaricomycetidae</taxon>
        <taxon>Agaricales</taxon>
        <taxon>Marasmiineae</taxon>
        <taxon>Physalacriaceae</taxon>
        <taxon>Desarmillaria</taxon>
    </lineage>
</organism>
<comment type="caution">
    <text evidence="1">The sequence shown here is derived from an EMBL/GenBank/DDBJ whole genome shotgun (WGS) entry which is preliminary data.</text>
</comment>
<protein>
    <submittedName>
        <fullName evidence="1">Uncharacterized protein</fullName>
    </submittedName>
</protein>
<dbReference type="AlphaFoldDB" id="A0AA39NJL5"/>
<name>A0AA39NJL5_ARMTA</name>
<accession>A0AA39NJL5</accession>
<sequence length="73" mass="8180">MVLARTVFISGLISYKGLVAARKQACCKRFLTNLSTAFPRMTSRNKVAPTPRLRALRCYRLTTSLPHCQIPAL</sequence>
<dbReference type="EMBL" id="JAUEPS010000003">
    <property type="protein sequence ID" value="KAK0466839.1"/>
    <property type="molecule type" value="Genomic_DNA"/>
</dbReference>
<dbReference type="RefSeq" id="XP_060337431.1">
    <property type="nucleotide sequence ID" value="XM_060482927.1"/>
</dbReference>
<gene>
    <name evidence="1" type="ORF">EV420DRAFT_651320</name>
</gene>
<proteinExistence type="predicted"/>
<evidence type="ECO:0000313" key="1">
    <source>
        <dbReference type="EMBL" id="KAK0466839.1"/>
    </source>
</evidence>